<dbReference type="PANTHER" id="PTHR30574:SF1">
    <property type="entry name" value="SULPHUR TRANSPORT DOMAIN-CONTAINING PROTEIN"/>
    <property type="match status" value="1"/>
</dbReference>
<feature type="transmembrane region" description="Helical" evidence="8">
    <location>
        <begin position="165"/>
        <end position="184"/>
    </location>
</feature>
<comment type="subcellular location">
    <subcellularLocation>
        <location evidence="1">Cell inner membrane</location>
        <topology evidence="1">Multi-pass membrane protein</topology>
    </subcellularLocation>
</comment>
<accession>A0A074VJR9</accession>
<reference evidence="9 10" key="1">
    <citation type="journal article" date="2014" name="BMC Genomics">
        <title>Genome sequencing of four Aureobasidium pullulans varieties: biotechnological potential, stress tolerance, and description of new species.</title>
        <authorList>
            <person name="Gostin Ar C."/>
            <person name="Ohm R.A."/>
            <person name="Kogej T."/>
            <person name="Sonjak S."/>
            <person name="Turk M."/>
            <person name="Zajc J."/>
            <person name="Zalar P."/>
            <person name="Grube M."/>
            <person name="Sun H."/>
            <person name="Han J."/>
            <person name="Sharma A."/>
            <person name="Chiniquy J."/>
            <person name="Ngan C.Y."/>
            <person name="Lipzen A."/>
            <person name="Barry K."/>
            <person name="Grigoriev I.V."/>
            <person name="Gunde-Cimerman N."/>
        </authorList>
    </citation>
    <scope>NUCLEOTIDE SEQUENCE [LARGE SCALE GENOMIC DNA]</scope>
    <source>
        <strain evidence="9 10">CBS 110374</strain>
    </source>
</reference>
<keyword evidence="7 8" id="KW-0472">Membrane</keyword>
<evidence type="ECO:0000256" key="3">
    <source>
        <dbReference type="ARBA" id="ARBA00022475"/>
    </source>
</evidence>
<feature type="transmembrane region" description="Helical" evidence="8">
    <location>
        <begin position="241"/>
        <end position="261"/>
    </location>
</feature>
<feature type="transmembrane region" description="Helical" evidence="8">
    <location>
        <begin position="83"/>
        <end position="107"/>
    </location>
</feature>
<dbReference type="STRING" id="1043003.A0A074VJR9"/>
<organism evidence="9 10">
    <name type="scientific">Aureobasidium melanogenum (strain CBS 110374)</name>
    <name type="common">Aureobasidium pullulans var. melanogenum</name>
    <dbReference type="NCBI Taxonomy" id="1043003"/>
    <lineage>
        <taxon>Eukaryota</taxon>
        <taxon>Fungi</taxon>
        <taxon>Dikarya</taxon>
        <taxon>Ascomycota</taxon>
        <taxon>Pezizomycotina</taxon>
        <taxon>Dothideomycetes</taxon>
        <taxon>Dothideomycetidae</taxon>
        <taxon>Dothideales</taxon>
        <taxon>Saccotheciaceae</taxon>
        <taxon>Aureobasidium</taxon>
    </lineage>
</organism>
<proteinExistence type="predicted"/>
<evidence type="ECO:0000313" key="9">
    <source>
        <dbReference type="EMBL" id="KEQ57867.1"/>
    </source>
</evidence>
<keyword evidence="4" id="KW-0997">Cell inner membrane</keyword>
<evidence type="ECO:0000256" key="5">
    <source>
        <dbReference type="ARBA" id="ARBA00022692"/>
    </source>
</evidence>
<feature type="transmembrane region" description="Helical" evidence="8">
    <location>
        <begin position="190"/>
        <end position="211"/>
    </location>
</feature>
<evidence type="ECO:0000256" key="4">
    <source>
        <dbReference type="ARBA" id="ARBA00022519"/>
    </source>
</evidence>
<name>A0A074VJR9_AURM1</name>
<dbReference type="HOGENOM" id="CLU_053006_0_0_1"/>
<keyword evidence="3" id="KW-1003">Cell membrane</keyword>
<dbReference type="GO" id="GO:0005886">
    <property type="term" value="C:plasma membrane"/>
    <property type="evidence" value="ECO:0007669"/>
    <property type="project" value="UniProtKB-SubCell"/>
</dbReference>
<feature type="transmembrane region" description="Helical" evidence="8">
    <location>
        <begin position="303"/>
        <end position="326"/>
    </location>
</feature>
<evidence type="ECO:0000256" key="7">
    <source>
        <dbReference type="ARBA" id="ARBA00023136"/>
    </source>
</evidence>
<dbReference type="InterPro" id="IPR007272">
    <property type="entry name" value="Sulf_transp_TsuA/YedE"/>
</dbReference>
<protein>
    <submittedName>
        <fullName evidence="9">Uncharacterized protein</fullName>
    </submittedName>
</protein>
<dbReference type="AlphaFoldDB" id="A0A074VJR9"/>
<feature type="transmembrane region" description="Helical" evidence="8">
    <location>
        <begin position="273"/>
        <end position="291"/>
    </location>
</feature>
<keyword evidence="5 8" id="KW-0812">Transmembrane</keyword>
<dbReference type="EMBL" id="KL584867">
    <property type="protein sequence ID" value="KEQ57867.1"/>
    <property type="molecule type" value="Genomic_DNA"/>
</dbReference>
<feature type="transmembrane region" description="Helical" evidence="8">
    <location>
        <begin position="44"/>
        <end position="62"/>
    </location>
</feature>
<dbReference type="Pfam" id="PF04143">
    <property type="entry name" value="Sulf_transp"/>
    <property type="match status" value="1"/>
</dbReference>
<dbReference type="Proteomes" id="UP000030672">
    <property type="component" value="Unassembled WGS sequence"/>
</dbReference>
<evidence type="ECO:0000256" key="1">
    <source>
        <dbReference type="ARBA" id="ARBA00004429"/>
    </source>
</evidence>
<keyword evidence="10" id="KW-1185">Reference proteome</keyword>
<evidence type="ECO:0000313" key="10">
    <source>
        <dbReference type="Proteomes" id="UP000030672"/>
    </source>
</evidence>
<gene>
    <name evidence="9" type="ORF">M437DRAFT_60787</name>
</gene>
<evidence type="ECO:0000256" key="2">
    <source>
        <dbReference type="ARBA" id="ARBA00022448"/>
    </source>
</evidence>
<dbReference type="GeneID" id="63917185"/>
<keyword evidence="2" id="KW-0813">Transport</keyword>
<dbReference type="RefSeq" id="XP_040874891.1">
    <property type="nucleotide sequence ID" value="XM_041023812.1"/>
</dbReference>
<evidence type="ECO:0000256" key="8">
    <source>
        <dbReference type="SAM" id="Phobius"/>
    </source>
</evidence>
<evidence type="ECO:0000256" key="6">
    <source>
        <dbReference type="ARBA" id="ARBA00022989"/>
    </source>
</evidence>
<sequence>MLSESTATLATGITFGAALAASGVYMPSVIVDQFRLTDFHMFHVFATAMGSSAMVMLILEKLNMNQRPVRANAKVSVWTPYDANIAGGALVGIGMALSGACPGTVLVQLAQRIPSADATALGAILGAVVYVRTRDWMELKAHPHKDTKQAPCKKTISEVFRASEAALYSIFGLGIVGVLSLTRAKFGSSLVSPVMGGLLIGSVQALSLLLMHKPLGVSTAYEDLSQNVLQAFTGRLEKQGWLTNSIIFSIGIIMGSAVLLQNVPAAISVTSDAAIPSWQAFVGGVVMTFGARLGGGCTSGHGLSGLSAMSFSSLLTVGAMFGAGILTQKLM</sequence>
<dbReference type="PANTHER" id="PTHR30574">
    <property type="entry name" value="INNER MEMBRANE PROTEIN YEDE"/>
    <property type="match status" value="1"/>
</dbReference>
<keyword evidence="6 8" id="KW-1133">Transmembrane helix</keyword>